<feature type="region of interest" description="Disordered" evidence="1">
    <location>
        <begin position="1"/>
        <end position="26"/>
    </location>
</feature>
<accession>A0A6I6H8F0</accession>
<dbReference type="Proteomes" id="UP000425817">
    <property type="component" value="Chromosome"/>
</dbReference>
<dbReference type="InterPro" id="IPR012347">
    <property type="entry name" value="Ferritin-like"/>
</dbReference>
<dbReference type="AlphaFoldDB" id="A0A6I6H8F0"/>
<feature type="domain" description="DUF4142" evidence="2">
    <location>
        <begin position="84"/>
        <end position="218"/>
    </location>
</feature>
<evidence type="ECO:0000313" key="4">
    <source>
        <dbReference type="Proteomes" id="UP000425817"/>
    </source>
</evidence>
<feature type="region of interest" description="Disordered" evidence="1">
    <location>
        <begin position="54"/>
        <end position="86"/>
    </location>
</feature>
<gene>
    <name evidence="3" type="ORF">GOQ09_09820</name>
</gene>
<dbReference type="InterPro" id="IPR025419">
    <property type="entry name" value="DUF4142"/>
</dbReference>
<dbReference type="EMBL" id="CP046622">
    <property type="protein sequence ID" value="QGW81869.1"/>
    <property type="molecule type" value="Genomic_DNA"/>
</dbReference>
<feature type="compositionally biased region" description="Basic residues" evidence="1">
    <location>
        <begin position="1"/>
        <end position="16"/>
    </location>
</feature>
<dbReference type="Gene3D" id="1.20.1260.10">
    <property type="match status" value="1"/>
</dbReference>
<dbReference type="Pfam" id="PF13628">
    <property type="entry name" value="DUF4142"/>
    <property type="match status" value="1"/>
</dbReference>
<feature type="compositionally biased region" description="Polar residues" evidence="1">
    <location>
        <begin position="58"/>
        <end position="69"/>
    </location>
</feature>
<reference evidence="3 4" key="1">
    <citation type="submission" date="2019-12" db="EMBL/GenBank/DDBJ databases">
        <title>Hybrid Genome Assemblies of two High G+C Isolates from Undergraduate Microbiology Courses.</title>
        <authorList>
            <person name="Ne Ville C.J."/>
            <person name="Enright D."/>
            <person name="Hernandez I."/>
            <person name="Dodsworth J."/>
            <person name="Orwin P.M."/>
        </authorList>
    </citation>
    <scope>NUCLEOTIDE SEQUENCE [LARGE SCALE GENOMIC DNA]</scope>
    <source>
        <strain evidence="3 4">CSUSB</strain>
    </source>
</reference>
<sequence length="223" mass="23669">MRVAKRKPGHPLHRAGPKSPPSRSTSMTIQSTAFRFGMAAVAACAFAATLPAAAQSASSRGDQATQSRSAAGKSDQAGKTSKGDQRMMRDIAQANLAEIETGKLAQEKASKDEVKQFGKTMVDDHTKALSELQEIASKKGVELPTEPDAKHKATATALKALSGDTFDKQYMSMAGLSDHKKTHEMLQKVQRNAADADLKAYAAKTLPVVHGHLTTAQGITGKK</sequence>
<organism evidence="3 4">
    <name type="scientific">Variovorax paradoxus</name>
    <dbReference type="NCBI Taxonomy" id="34073"/>
    <lineage>
        <taxon>Bacteria</taxon>
        <taxon>Pseudomonadati</taxon>
        <taxon>Pseudomonadota</taxon>
        <taxon>Betaproteobacteria</taxon>
        <taxon>Burkholderiales</taxon>
        <taxon>Comamonadaceae</taxon>
        <taxon>Variovorax</taxon>
    </lineage>
</organism>
<evidence type="ECO:0000313" key="3">
    <source>
        <dbReference type="EMBL" id="QGW81869.1"/>
    </source>
</evidence>
<dbReference type="PANTHER" id="PTHR38593:SF1">
    <property type="entry name" value="BLR2558 PROTEIN"/>
    <property type="match status" value="1"/>
</dbReference>
<evidence type="ECO:0000259" key="2">
    <source>
        <dbReference type="Pfam" id="PF13628"/>
    </source>
</evidence>
<evidence type="ECO:0000256" key="1">
    <source>
        <dbReference type="SAM" id="MobiDB-lite"/>
    </source>
</evidence>
<protein>
    <submittedName>
        <fullName evidence="3">DUF4142 domain-containing protein</fullName>
    </submittedName>
</protein>
<dbReference type="PANTHER" id="PTHR38593">
    <property type="entry name" value="BLR2558 PROTEIN"/>
    <property type="match status" value="1"/>
</dbReference>
<proteinExistence type="predicted"/>
<name>A0A6I6H8F0_VARPD</name>